<feature type="region of interest" description="Disordered" evidence="1">
    <location>
        <begin position="250"/>
        <end position="278"/>
    </location>
</feature>
<comment type="caution">
    <text evidence="3">The sequence shown here is derived from an EMBL/GenBank/DDBJ whole genome shotgun (WGS) entry which is preliminary data.</text>
</comment>
<feature type="compositionally biased region" description="Low complexity" evidence="1">
    <location>
        <begin position="30"/>
        <end position="45"/>
    </location>
</feature>
<dbReference type="Proteomes" id="UP001187682">
    <property type="component" value="Unassembled WGS sequence"/>
</dbReference>
<dbReference type="AlphaFoldDB" id="A0AAE8MW90"/>
<feature type="compositionally biased region" description="Basic and acidic residues" evidence="1">
    <location>
        <begin position="543"/>
        <end position="556"/>
    </location>
</feature>
<feature type="region of interest" description="Disordered" evidence="1">
    <location>
        <begin position="24"/>
        <end position="45"/>
    </location>
</feature>
<keyword evidence="4" id="KW-1185">Reference proteome</keyword>
<feature type="compositionally biased region" description="Basic and acidic residues" evidence="1">
    <location>
        <begin position="429"/>
        <end position="440"/>
    </location>
</feature>
<feature type="region of interest" description="Disordered" evidence="1">
    <location>
        <begin position="347"/>
        <end position="369"/>
    </location>
</feature>
<name>A0AAE8MW90_9PEZI</name>
<feature type="compositionally biased region" description="Basic and acidic residues" evidence="1">
    <location>
        <begin position="475"/>
        <end position="486"/>
    </location>
</feature>
<accession>A0AAE8MW90</accession>
<feature type="compositionally biased region" description="Polar residues" evidence="1">
    <location>
        <begin position="259"/>
        <end position="278"/>
    </location>
</feature>
<feature type="region of interest" description="Disordered" evidence="1">
    <location>
        <begin position="110"/>
        <end position="153"/>
    </location>
</feature>
<feature type="region of interest" description="Disordered" evidence="1">
    <location>
        <begin position="390"/>
        <end position="564"/>
    </location>
</feature>
<sequence>MSDQGLQDGAFFTTLNGRRCTAVPKSNGQVATTTSTTPTTTATPTVAVPSPPAAGNDDVNNVQPGVVPAITPSVADQGEIGVTAATPTSPLEEADNVGNQQQAPVPTLITPVNDPAPDVAAPTAGVNGAAAAGNDQPSSGISDGESGSESGNRPGTAVVAGSVAGGVALVSIIAFLLWFWRKKAINKRRSSLLTPLTIAPSGNKNGGAGGSGAGGTYIIDRDSVGPTAKSEKFRAAVGANFDRLRGKVSRGGPSVDLNRGTSQFMGAQHSRGNSSVLSSAEVTGKDRFKDWWSRLTADVNFNWKLRNDRAGDLDPSAARDMREKNAAMGSSQPDFLTLLGMDENEVQREAKKRQAGAGSGEKRGSASSSHFLGGLSLDFNSSSSNPFSDVNALPHDSAKPAPLTVSPERSADPFSDDKAIKGPSSYVADVRRSRGLDDAKAAPSKVGNLPGRDRMDSVVYRESLQSDVGPRRTKFRSDPFDLERPELLGNRPQLASTAEEVNAPKRVHTRTDSYSSKYSSGFSLGDWSDPGPDVGPAATRWDSPTEEHVGSKRIPRDGSVGKAI</sequence>
<feature type="transmembrane region" description="Helical" evidence="2">
    <location>
        <begin position="158"/>
        <end position="180"/>
    </location>
</feature>
<evidence type="ECO:0000256" key="1">
    <source>
        <dbReference type="SAM" id="MobiDB-lite"/>
    </source>
</evidence>
<feature type="compositionally biased region" description="Low complexity" evidence="1">
    <location>
        <begin position="513"/>
        <end position="523"/>
    </location>
</feature>
<dbReference type="EMBL" id="ONZQ02000005">
    <property type="protein sequence ID" value="SPO01364.1"/>
    <property type="molecule type" value="Genomic_DNA"/>
</dbReference>
<evidence type="ECO:0000313" key="4">
    <source>
        <dbReference type="Proteomes" id="UP001187682"/>
    </source>
</evidence>
<keyword evidence="2" id="KW-0472">Membrane</keyword>
<feature type="compositionally biased region" description="Basic and acidic residues" evidence="1">
    <location>
        <begin position="409"/>
        <end position="420"/>
    </location>
</feature>
<protein>
    <submittedName>
        <fullName evidence="3">Uncharacterized protein</fullName>
    </submittedName>
</protein>
<keyword evidence="2" id="KW-1133">Transmembrane helix</keyword>
<organism evidence="3 4">
    <name type="scientific">Cephalotrichum gorgonifer</name>
    <dbReference type="NCBI Taxonomy" id="2041049"/>
    <lineage>
        <taxon>Eukaryota</taxon>
        <taxon>Fungi</taxon>
        <taxon>Dikarya</taxon>
        <taxon>Ascomycota</taxon>
        <taxon>Pezizomycotina</taxon>
        <taxon>Sordariomycetes</taxon>
        <taxon>Hypocreomycetidae</taxon>
        <taxon>Microascales</taxon>
        <taxon>Microascaceae</taxon>
        <taxon>Cephalotrichum</taxon>
    </lineage>
</organism>
<evidence type="ECO:0000313" key="3">
    <source>
        <dbReference type="EMBL" id="SPO01364.1"/>
    </source>
</evidence>
<evidence type="ECO:0000256" key="2">
    <source>
        <dbReference type="SAM" id="Phobius"/>
    </source>
</evidence>
<reference evidence="3" key="1">
    <citation type="submission" date="2018-03" db="EMBL/GenBank/DDBJ databases">
        <authorList>
            <person name="Guldener U."/>
        </authorList>
    </citation>
    <scope>NUCLEOTIDE SEQUENCE</scope>
</reference>
<keyword evidence="2" id="KW-0812">Transmembrane</keyword>
<proteinExistence type="predicted"/>
<gene>
    <name evidence="3" type="ORF">DNG_04040</name>
</gene>